<dbReference type="PANTHER" id="PTHR12126">
    <property type="entry name" value="NADH-UBIQUINONE OXIDOREDUCTASE 39 KDA SUBUNIT-RELATED"/>
    <property type="match status" value="1"/>
</dbReference>
<name>A0AAU8IVY8_9ACTN</name>
<protein>
    <submittedName>
        <fullName evidence="2">NAD(P)H-binding protein</fullName>
    </submittedName>
</protein>
<dbReference type="RefSeq" id="WP_353943944.1">
    <property type="nucleotide sequence ID" value="NZ_CP159534.1"/>
</dbReference>
<feature type="domain" description="NAD(P)-binding" evidence="1">
    <location>
        <begin position="8"/>
        <end position="177"/>
    </location>
</feature>
<sequence length="250" mass="25743">MSRIAVAGATGTVGTKITARLTAAGHTVVPVSRAAGVDLHTGAGLKEALTGADAVIDAANAFPSDPAADVVETVAGATRLLLDTARDLGVGRFLLVSICNIENPVFDVNPYYVAKRAQEKAVAESGLRGTVVKTTQWHEFATNPAAVAFGDSSVAVGDWLIQPVAADAVADVVVELVVADEAPEVVELSGPETVRLPELTARLLAARGDGRPVETVPAVLPELSEGVQLAPATARIVGPSIESWLRTQTD</sequence>
<dbReference type="InterPro" id="IPR036291">
    <property type="entry name" value="NAD(P)-bd_dom_sf"/>
</dbReference>
<dbReference type="GO" id="GO:0044877">
    <property type="term" value="F:protein-containing complex binding"/>
    <property type="evidence" value="ECO:0007669"/>
    <property type="project" value="TreeGrafter"/>
</dbReference>
<dbReference type="PANTHER" id="PTHR12126:SF11">
    <property type="entry name" value="NADH DEHYDROGENASE [UBIQUINONE] 1 ALPHA SUBCOMPLEX SUBUNIT 9, MITOCHONDRIAL"/>
    <property type="match status" value="1"/>
</dbReference>
<reference evidence="2" key="1">
    <citation type="submission" date="2024-06" db="EMBL/GenBank/DDBJ databases">
        <title>Streptomyces sp. strain HUAS MG91 genome sequences.</title>
        <authorList>
            <person name="Mo P."/>
        </authorList>
    </citation>
    <scope>NUCLEOTIDE SEQUENCE</scope>
    <source>
        <strain evidence="2">HUAS MG91</strain>
    </source>
</reference>
<dbReference type="KEGG" id="stac:ABII15_21505"/>
<evidence type="ECO:0000259" key="1">
    <source>
        <dbReference type="Pfam" id="PF13460"/>
    </source>
</evidence>
<dbReference type="Pfam" id="PF13460">
    <property type="entry name" value="NAD_binding_10"/>
    <property type="match status" value="1"/>
</dbReference>
<dbReference type="Gene3D" id="3.40.50.720">
    <property type="entry name" value="NAD(P)-binding Rossmann-like Domain"/>
    <property type="match status" value="1"/>
</dbReference>
<gene>
    <name evidence="2" type="ORF">ABII15_21505</name>
</gene>
<accession>A0AAU8IVY8</accession>
<dbReference type="AlphaFoldDB" id="A0AAU8IVY8"/>
<dbReference type="SUPFAM" id="SSF51735">
    <property type="entry name" value="NAD(P)-binding Rossmann-fold domains"/>
    <property type="match status" value="1"/>
</dbReference>
<organism evidence="2">
    <name type="scientific">Streptomyces tabacisoli</name>
    <dbReference type="NCBI Taxonomy" id="3156398"/>
    <lineage>
        <taxon>Bacteria</taxon>
        <taxon>Bacillati</taxon>
        <taxon>Actinomycetota</taxon>
        <taxon>Actinomycetes</taxon>
        <taxon>Kitasatosporales</taxon>
        <taxon>Streptomycetaceae</taxon>
        <taxon>Streptomyces</taxon>
    </lineage>
</organism>
<dbReference type="InterPro" id="IPR016040">
    <property type="entry name" value="NAD(P)-bd_dom"/>
</dbReference>
<dbReference type="EMBL" id="CP159534">
    <property type="protein sequence ID" value="XCJ72377.1"/>
    <property type="molecule type" value="Genomic_DNA"/>
</dbReference>
<dbReference type="InterPro" id="IPR051207">
    <property type="entry name" value="ComplexI_NDUFA9_subunit"/>
</dbReference>
<evidence type="ECO:0000313" key="2">
    <source>
        <dbReference type="EMBL" id="XCJ72377.1"/>
    </source>
</evidence>
<proteinExistence type="predicted"/>